<dbReference type="EMBL" id="JAJEPW010000016">
    <property type="protein sequence ID" value="MCC2129303.1"/>
    <property type="molecule type" value="Genomic_DNA"/>
</dbReference>
<dbReference type="AlphaFoldDB" id="A0AAE3DCT3"/>
<keyword evidence="2" id="KW-1185">Reference proteome</keyword>
<dbReference type="Proteomes" id="UP001199319">
    <property type="component" value="Unassembled WGS sequence"/>
</dbReference>
<proteinExistence type="predicted"/>
<name>A0AAE3DCT3_9FIRM</name>
<accession>A0AAE3DCT3</accession>
<reference evidence="1" key="1">
    <citation type="submission" date="2021-10" db="EMBL/GenBank/DDBJ databases">
        <title>Anaerobic single-cell dispensing facilitates the cultivation of human gut bacteria.</title>
        <authorList>
            <person name="Afrizal A."/>
        </authorList>
    </citation>
    <scope>NUCLEOTIDE SEQUENCE</scope>
    <source>
        <strain evidence="1">CLA-AA-H272</strain>
    </source>
</reference>
<dbReference type="RefSeq" id="WP_302928593.1">
    <property type="nucleotide sequence ID" value="NZ_JAJEPW010000016.1"/>
</dbReference>
<evidence type="ECO:0000313" key="2">
    <source>
        <dbReference type="Proteomes" id="UP001199319"/>
    </source>
</evidence>
<sequence length="187" mass="20709">MAADLPVNGFPGQSAGVEINLGGDYDLTPADILFRALPKLMQPTQTLEISISVLPNFVYSMRQRSSFSLSAEHREEAELAAVLDGRGMHQLHYVSVNTFFRKNYGVTLYRAAPCFFLRCDFSGGVVKCILQGCEHLFFLAVNAALLDTTPLITHPFPLSEIEEAYRIFENRLDGVIKVAITAHPSKT</sequence>
<protein>
    <submittedName>
        <fullName evidence="1">Uncharacterized protein</fullName>
    </submittedName>
</protein>
<gene>
    <name evidence="1" type="ORF">LKD37_07210</name>
</gene>
<comment type="caution">
    <text evidence="1">The sequence shown here is derived from an EMBL/GenBank/DDBJ whole genome shotgun (WGS) entry which is preliminary data.</text>
</comment>
<organism evidence="1 2">
    <name type="scientific">Brotocaccenecus cirricatena</name>
    <dbReference type="NCBI Taxonomy" id="3064195"/>
    <lineage>
        <taxon>Bacteria</taxon>
        <taxon>Bacillati</taxon>
        <taxon>Bacillota</taxon>
        <taxon>Clostridia</taxon>
        <taxon>Eubacteriales</taxon>
        <taxon>Oscillospiraceae</taxon>
        <taxon>Brotocaccenecus</taxon>
    </lineage>
</organism>
<evidence type="ECO:0000313" key="1">
    <source>
        <dbReference type="EMBL" id="MCC2129303.1"/>
    </source>
</evidence>